<reference evidence="2 3" key="1">
    <citation type="journal article" date="2016" name="Nat. Commun.">
        <title>Thousands of microbial genomes shed light on interconnected biogeochemical processes in an aquifer system.</title>
        <authorList>
            <person name="Anantharaman K."/>
            <person name="Brown C.T."/>
            <person name="Hug L.A."/>
            <person name="Sharon I."/>
            <person name="Castelle C.J."/>
            <person name="Probst A.J."/>
            <person name="Thomas B.C."/>
            <person name="Singh A."/>
            <person name="Wilkins M.J."/>
            <person name="Karaoz U."/>
            <person name="Brodie E.L."/>
            <person name="Williams K.H."/>
            <person name="Hubbard S.S."/>
            <person name="Banfield J.F."/>
        </authorList>
    </citation>
    <scope>NUCLEOTIDE SEQUENCE [LARGE SCALE GENOMIC DNA]</scope>
</reference>
<accession>A0A1F8FH05</accession>
<proteinExistence type="predicted"/>
<evidence type="ECO:0000313" key="2">
    <source>
        <dbReference type="EMBL" id="OGN11649.1"/>
    </source>
</evidence>
<organism evidence="2 3">
    <name type="scientific">Candidatus Yanofskybacteria bacterium RIFCSPHIGHO2_02_FULL_43_15c</name>
    <dbReference type="NCBI Taxonomy" id="1802679"/>
    <lineage>
        <taxon>Bacteria</taxon>
        <taxon>Candidatus Yanofskyibacteriota</taxon>
    </lineage>
</organism>
<dbReference type="EMBL" id="MGJT01000029">
    <property type="protein sequence ID" value="OGN11649.1"/>
    <property type="molecule type" value="Genomic_DNA"/>
</dbReference>
<name>A0A1F8FH05_9BACT</name>
<comment type="caution">
    <text evidence="2">The sequence shown here is derived from an EMBL/GenBank/DDBJ whole genome shotgun (WGS) entry which is preliminary data.</text>
</comment>
<evidence type="ECO:0000259" key="1">
    <source>
        <dbReference type="Pfam" id="PF03161"/>
    </source>
</evidence>
<gene>
    <name evidence="2" type="ORF">A3C71_00880</name>
</gene>
<dbReference type="GO" id="GO:0004519">
    <property type="term" value="F:endonuclease activity"/>
    <property type="evidence" value="ECO:0007669"/>
    <property type="project" value="InterPro"/>
</dbReference>
<dbReference type="InterPro" id="IPR004860">
    <property type="entry name" value="LAGLIDADG_dom"/>
</dbReference>
<dbReference type="AlphaFoldDB" id="A0A1F8FH05"/>
<dbReference type="InterPro" id="IPR027434">
    <property type="entry name" value="Homing_endonucl"/>
</dbReference>
<dbReference type="Gene3D" id="3.10.28.10">
    <property type="entry name" value="Homing endonucleases"/>
    <property type="match status" value="2"/>
</dbReference>
<dbReference type="Proteomes" id="UP000178197">
    <property type="component" value="Unassembled WGS sequence"/>
</dbReference>
<sequence length="224" mass="26272">MDNIVGRLKSLFPEDQLQLILGSLMGDARLECRSKSIRAKHTARLRIHQSDKQKDYVFWKYEKLKDLVLKGPRFTKVWHDQKRNKDHFSWYFHTQSSESLGLIHKMFYQNNVKIVPNDLLEILNPFGLAIWYMDDGSNNGRNITLNTHSFSVFEQKVLQNFLLNKFGVLTTLVKDRSKYKIAIGSYEYSKFMKIVRPFVIPSMSYKVFSPRNDLSSLSRQTAVL</sequence>
<feature type="domain" description="Homing endonuclease LAGLIDADG" evidence="1">
    <location>
        <begin position="18"/>
        <end position="191"/>
    </location>
</feature>
<evidence type="ECO:0000313" key="3">
    <source>
        <dbReference type="Proteomes" id="UP000178197"/>
    </source>
</evidence>
<protein>
    <recommendedName>
        <fullName evidence="1">Homing endonuclease LAGLIDADG domain-containing protein</fullName>
    </recommendedName>
</protein>
<dbReference type="Pfam" id="PF03161">
    <property type="entry name" value="LAGLIDADG_2"/>
    <property type="match status" value="1"/>
</dbReference>
<dbReference type="SUPFAM" id="SSF55608">
    <property type="entry name" value="Homing endonucleases"/>
    <property type="match status" value="1"/>
</dbReference>